<sequence length="175" mass="19993">MRNGLIHIYCGDGKGKTSAAIGLAVRAAGCGRKTLFARFLKNEESGELKILDAVPEIEVLHLNKSYGFFQTLTDREKEEVRRMYRDLWEQICGMTAGDVYDILVMDEFMAAYNYGLIGREEALRFLKEKPERLEVVLTGRNPSDELLDLADYVSEIRKVKHPFDRGIPARRGIEY</sequence>
<dbReference type="SUPFAM" id="SSF52540">
    <property type="entry name" value="P-loop containing nucleoside triphosphate hydrolases"/>
    <property type="match status" value="1"/>
</dbReference>
<dbReference type="RefSeq" id="WP_227708088.1">
    <property type="nucleotide sequence ID" value="NZ_JAJEQX010000019.1"/>
</dbReference>
<gene>
    <name evidence="1" type="ORF">LKD70_11040</name>
</gene>
<name>A0ABS8G0J3_9FIRM</name>
<keyword evidence="2" id="KW-1185">Reference proteome</keyword>
<dbReference type="InterPro" id="IPR003724">
    <property type="entry name" value="CblAdoTrfase_CobA"/>
</dbReference>
<protein>
    <submittedName>
        <fullName evidence="1">Cob(I)yrinic acid a,c-diamide adenosyltransferase</fullName>
    </submittedName>
</protein>
<comment type="caution">
    <text evidence="1">The sequence shown here is derived from an EMBL/GenBank/DDBJ whole genome shotgun (WGS) entry which is preliminary data.</text>
</comment>
<evidence type="ECO:0000313" key="1">
    <source>
        <dbReference type="EMBL" id="MCC2254947.1"/>
    </source>
</evidence>
<evidence type="ECO:0000313" key="2">
    <source>
        <dbReference type="Proteomes" id="UP001198151"/>
    </source>
</evidence>
<dbReference type="Gene3D" id="3.40.50.300">
    <property type="entry name" value="P-loop containing nucleotide triphosphate hydrolases"/>
    <property type="match status" value="1"/>
</dbReference>
<dbReference type="InterPro" id="IPR027417">
    <property type="entry name" value="P-loop_NTPase"/>
</dbReference>
<dbReference type="Proteomes" id="UP001198151">
    <property type="component" value="Unassembled WGS sequence"/>
</dbReference>
<dbReference type="PANTHER" id="PTHR46638:SF1">
    <property type="entry name" value="CORRINOID ADENOSYLTRANSFERASE"/>
    <property type="match status" value="1"/>
</dbReference>
<proteinExistence type="predicted"/>
<organism evidence="1 2">
    <name type="scientific">Ruminococcus turbiniformis</name>
    <dbReference type="NCBI Taxonomy" id="2881258"/>
    <lineage>
        <taxon>Bacteria</taxon>
        <taxon>Bacillati</taxon>
        <taxon>Bacillota</taxon>
        <taxon>Clostridia</taxon>
        <taxon>Eubacteriales</taxon>
        <taxon>Oscillospiraceae</taxon>
        <taxon>Ruminococcus</taxon>
    </lineage>
</organism>
<dbReference type="EMBL" id="JAJEQX010000019">
    <property type="protein sequence ID" value="MCC2254947.1"/>
    <property type="molecule type" value="Genomic_DNA"/>
</dbReference>
<dbReference type="Pfam" id="PF02572">
    <property type="entry name" value="CobA_CobO_BtuR"/>
    <property type="match status" value="1"/>
</dbReference>
<dbReference type="PIRSF" id="PIRSF015617">
    <property type="entry name" value="Adensltrnsf_CobA"/>
    <property type="match status" value="1"/>
</dbReference>
<accession>A0ABS8G0J3</accession>
<dbReference type="PANTHER" id="PTHR46638">
    <property type="entry name" value="CORRINOID ADENOSYLTRANSFERASE"/>
    <property type="match status" value="1"/>
</dbReference>
<reference evidence="1 2" key="1">
    <citation type="submission" date="2021-10" db="EMBL/GenBank/DDBJ databases">
        <title>Anaerobic single-cell dispensing facilitates the cultivation of human gut bacteria.</title>
        <authorList>
            <person name="Afrizal A."/>
        </authorList>
    </citation>
    <scope>NUCLEOTIDE SEQUENCE [LARGE SCALE GENOMIC DNA]</scope>
    <source>
        <strain evidence="1 2">CLA-AA-H200</strain>
    </source>
</reference>